<reference evidence="2 3" key="1">
    <citation type="journal article" date="2014" name="PLoS ONE">
        <title>How to Kill the Honey Bee Larva: Genomic Potential and Virulence Mechanisms of Paenibacillus larvae.</title>
        <authorList>
            <person name="Djukic M."/>
            <person name="Brzuszkiewicz E."/>
            <person name="Funfhaus A."/>
            <person name="Voss J."/>
            <person name="Gollnow K."/>
            <person name="Poppinga L."/>
            <person name="Liesegang H."/>
            <person name="Garcia-Gonzalez E."/>
            <person name="Genersch E."/>
            <person name="Daniel R."/>
        </authorList>
    </citation>
    <scope>NUCLEOTIDE SEQUENCE [LARGE SCALE GENOMIC DNA]</scope>
    <source>
        <strain evidence="2 3">DSM 25430</strain>
    </source>
</reference>
<name>V9W703_9BACL</name>
<proteinExistence type="predicted"/>
<dbReference type="Proteomes" id="UP000029431">
    <property type="component" value="Chromosome"/>
</dbReference>
<protein>
    <submittedName>
        <fullName evidence="2">Uncharacterized protein</fullName>
    </submittedName>
</protein>
<organism evidence="2 3">
    <name type="scientific">Paenibacillus larvae subsp. larvae DSM 25430</name>
    <dbReference type="NCBI Taxonomy" id="697284"/>
    <lineage>
        <taxon>Bacteria</taxon>
        <taxon>Bacillati</taxon>
        <taxon>Bacillota</taxon>
        <taxon>Bacilli</taxon>
        <taxon>Bacillales</taxon>
        <taxon>Paenibacillaceae</taxon>
        <taxon>Paenibacillus</taxon>
    </lineage>
</organism>
<accession>V9W703</accession>
<keyword evidence="3" id="KW-1185">Reference proteome</keyword>
<dbReference type="HOGENOM" id="CLU_2667614_0_0_9"/>
<dbReference type="KEGG" id="plv:ERIC2_c16520"/>
<evidence type="ECO:0000313" key="3">
    <source>
        <dbReference type="Proteomes" id="UP000029431"/>
    </source>
</evidence>
<gene>
    <name evidence="2" type="ORF">ERIC2_c16520</name>
</gene>
<evidence type="ECO:0000256" key="1">
    <source>
        <dbReference type="SAM" id="MobiDB-lite"/>
    </source>
</evidence>
<feature type="compositionally biased region" description="Basic residues" evidence="1">
    <location>
        <begin position="55"/>
        <end position="75"/>
    </location>
</feature>
<dbReference type="AlphaFoldDB" id="V9W703"/>
<sequence length="75" mass="8629">MHLQLLVASNNWGAVHTQRLLSLNLNSNNFPHVLQKGNGQGFLSHEFLTLSPPHPRIKPHNGGHPHRRRYCRHSR</sequence>
<evidence type="ECO:0000313" key="2">
    <source>
        <dbReference type="EMBL" id="AHD05475.1"/>
    </source>
</evidence>
<dbReference type="EMBL" id="CP003355">
    <property type="protein sequence ID" value="AHD05475.1"/>
    <property type="molecule type" value="Genomic_DNA"/>
</dbReference>
<feature type="region of interest" description="Disordered" evidence="1">
    <location>
        <begin position="51"/>
        <end position="75"/>
    </location>
</feature>